<dbReference type="EMBL" id="CAJNRG010009476">
    <property type="protein sequence ID" value="CAF2114170.1"/>
    <property type="molecule type" value="Genomic_DNA"/>
</dbReference>
<comment type="caution">
    <text evidence="1">The sequence shown here is derived from an EMBL/GenBank/DDBJ whole genome shotgun (WGS) entry which is preliminary data.</text>
</comment>
<organism evidence="1 2">
    <name type="scientific">Rotaria magnacalcarata</name>
    <dbReference type="NCBI Taxonomy" id="392030"/>
    <lineage>
        <taxon>Eukaryota</taxon>
        <taxon>Metazoa</taxon>
        <taxon>Spiralia</taxon>
        <taxon>Gnathifera</taxon>
        <taxon>Rotifera</taxon>
        <taxon>Eurotatoria</taxon>
        <taxon>Bdelloidea</taxon>
        <taxon>Philodinida</taxon>
        <taxon>Philodinidae</taxon>
        <taxon>Rotaria</taxon>
    </lineage>
</organism>
<name>A0A816VJ60_9BILA</name>
<reference evidence="1" key="1">
    <citation type="submission" date="2021-02" db="EMBL/GenBank/DDBJ databases">
        <authorList>
            <person name="Nowell W R."/>
        </authorList>
    </citation>
    <scope>NUCLEOTIDE SEQUENCE</scope>
</reference>
<gene>
    <name evidence="1" type="ORF">XDN619_LOCUS21358</name>
</gene>
<dbReference type="AlphaFoldDB" id="A0A816VJ60"/>
<evidence type="ECO:0000313" key="1">
    <source>
        <dbReference type="EMBL" id="CAF2114170.1"/>
    </source>
</evidence>
<proteinExistence type="predicted"/>
<dbReference type="Proteomes" id="UP000663887">
    <property type="component" value="Unassembled WGS sequence"/>
</dbReference>
<evidence type="ECO:0000313" key="2">
    <source>
        <dbReference type="Proteomes" id="UP000663887"/>
    </source>
</evidence>
<accession>A0A816VJ60</accession>
<protein>
    <submittedName>
        <fullName evidence="1">Uncharacterized protein</fullName>
    </submittedName>
</protein>
<sequence length="180" mass="21220">MIAVCDNNFSDDELAYLSYFNLFYAFRTIISSTVLSETQKHRAQNIIDHLLPFMRIGLDLSHKYKVMEKKEIILNEDYRASFDCDSLSIDSIWYLRRWPLDLIDWPQFNSDRLDISMNKPASQCQNEFQSLELIPPDERSSHRWNSAIYDVDDGDGFNALDSSSFLIAYWGMRYFNLLEL</sequence>